<dbReference type="EMBL" id="JBCGCU010000007">
    <property type="protein sequence ID" value="MEM0515393.1"/>
    <property type="molecule type" value="Genomic_DNA"/>
</dbReference>
<evidence type="ECO:0000313" key="1">
    <source>
        <dbReference type="EMBL" id="MEM0515393.1"/>
    </source>
</evidence>
<dbReference type="PANTHER" id="PTHR38657:SF1">
    <property type="entry name" value="SLR1343 PROTEIN"/>
    <property type="match status" value="1"/>
</dbReference>
<organism evidence="1 2">
    <name type="scientific">Pseudoalteromonas qingdaonensis</name>
    <dbReference type="NCBI Taxonomy" id="3131913"/>
    <lineage>
        <taxon>Bacteria</taxon>
        <taxon>Pseudomonadati</taxon>
        <taxon>Pseudomonadota</taxon>
        <taxon>Gammaproteobacteria</taxon>
        <taxon>Alteromonadales</taxon>
        <taxon>Pseudoalteromonadaceae</taxon>
        <taxon>Pseudoalteromonas</taxon>
    </lineage>
</organism>
<gene>
    <name evidence="1" type="ORF">WCN91_08090</name>
</gene>
<protein>
    <submittedName>
        <fullName evidence="1">Cryptochrome/photolyase family protein</fullName>
    </submittedName>
</protein>
<dbReference type="Proteomes" id="UP001447008">
    <property type="component" value="Unassembled WGS sequence"/>
</dbReference>
<dbReference type="InterPro" id="IPR052551">
    <property type="entry name" value="UV-DNA_repair_photolyase"/>
</dbReference>
<keyword evidence="2" id="KW-1185">Reference proteome</keyword>
<dbReference type="Pfam" id="PF04244">
    <property type="entry name" value="DPRP"/>
    <property type="match status" value="1"/>
</dbReference>
<dbReference type="Gene3D" id="1.25.40.80">
    <property type="match status" value="1"/>
</dbReference>
<dbReference type="RefSeq" id="WP_342677990.1">
    <property type="nucleotide sequence ID" value="NZ_JBCGCU010000007.1"/>
</dbReference>
<dbReference type="InterPro" id="IPR036134">
    <property type="entry name" value="Crypto/Photolyase_FAD-like_sf"/>
</dbReference>
<dbReference type="Gene3D" id="1.10.10.1710">
    <property type="entry name" value="Deoxyribodipyrimidine photolyase-related"/>
    <property type="match status" value="1"/>
</dbReference>
<name>A0ABU9MZH7_9GAMM</name>
<sequence length="518" mass="60704">MSNKQYKEVRLILGDQLNANHSWFKTKRDDVLYIIAELHQEMHYTRHHIQKIMCFFAAMERFASALSQAGHQVLHLTLDDTQEFTQLNELIAHCVIEHQADRFSYQLPDEYRLRRQLEQLTLSGAEIRRYDSEHFMLGFEELGDYFQADTHHTMEQFYRKMRRRFDILMDQGKPLGRQWNFDKENRNKLKAEDIKALPAPLCFDNDVKAIAERLARHQIKTIGKGGPRLLWPVTRKQALQLLEHFCNHLLPLFGTFQDAMTCHSDAQWSLYHSRLSFALNAKILHPMQVINAAIEAYHESEGRITLAQVEGFVRQILGWREYVRGIYWLNMPKYGHSNALEAHQALPEFFWSGKTKMNCLQHTIGQSLDYGYAHHIQRLMITGNFCLLLGVDPDQVDAWYLGIYVDAIEWVEMPNTRGMSQFADGGIIATKPYCAGGNYVNKMSDYCKHCHYKVSEKTSSSSCPMNSLYWHFMDRHREKFGNNHRIGMIYRNWDKQSDEARQAVLDRAQWCIDNIESL</sequence>
<dbReference type="Gene3D" id="3.40.50.620">
    <property type="entry name" value="HUPs"/>
    <property type="match status" value="1"/>
</dbReference>
<reference evidence="1 2" key="1">
    <citation type="submission" date="2024-03" db="EMBL/GenBank/DDBJ databases">
        <title>Pseudoalteromonas qingdaonensis sp. nov., isolated from the intestines of marine benthic organisms.</title>
        <authorList>
            <person name="Lin X."/>
            <person name="Fang S."/>
            <person name="Hu X."/>
        </authorList>
    </citation>
    <scope>NUCLEOTIDE SEQUENCE [LARGE SCALE GENOMIC DNA]</scope>
    <source>
        <strain evidence="1 2">YIC-827</strain>
    </source>
</reference>
<accession>A0ABU9MZH7</accession>
<comment type="caution">
    <text evidence="1">The sequence shown here is derived from an EMBL/GenBank/DDBJ whole genome shotgun (WGS) entry which is preliminary data.</text>
</comment>
<proteinExistence type="predicted"/>
<dbReference type="InterPro" id="IPR007357">
    <property type="entry name" value="PhrB-like"/>
</dbReference>
<dbReference type="Gene3D" id="1.10.579.10">
    <property type="entry name" value="DNA Cyclobutane Dipyrimidine Photolyase, subunit A, domain 3"/>
    <property type="match status" value="1"/>
</dbReference>
<dbReference type="PANTHER" id="PTHR38657">
    <property type="entry name" value="SLR1343 PROTEIN"/>
    <property type="match status" value="1"/>
</dbReference>
<dbReference type="InterPro" id="IPR014729">
    <property type="entry name" value="Rossmann-like_a/b/a_fold"/>
</dbReference>
<evidence type="ECO:0000313" key="2">
    <source>
        <dbReference type="Proteomes" id="UP001447008"/>
    </source>
</evidence>
<dbReference type="SUPFAM" id="SSF48173">
    <property type="entry name" value="Cryptochrome/photolyase FAD-binding domain"/>
    <property type="match status" value="1"/>
</dbReference>